<sequence>MSEFLFQRYLCSSYHLYSHLLHSQKAFKARMIIGERGLMLINIRGCAGSPRKSRKKQLNNLDDVTQQQSNQIDGTPRFGTESEVTSLESLSLTFFSTFLSPLLTQLLSDPIMQASVKMHFAFLYIPLGLLLRRLVKDYLCFVVIMRMKLVVLIIVWSIFTPSINCATNVQTHEQEINQRVTKVATKIQTRADKNWKKADQWFKLRDRCFPPISTFCNHMANLRGKQAQKDTIRSLALQKGMNDRLKQAHPNSSHG</sequence>
<protein>
    <submittedName>
        <fullName evidence="2">Uncharacterized protein</fullName>
    </submittedName>
</protein>
<dbReference type="RefSeq" id="XP_025352837.1">
    <property type="nucleotide sequence ID" value="XM_025497886.1"/>
</dbReference>
<dbReference type="GeneID" id="37019667"/>
<dbReference type="EMBL" id="KZ819605">
    <property type="protein sequence ID" value="PWN32535.1"/>
    <property type="molecule type" value="Genomic_DNA"/>
</dbReference>
<organism evidence="2 3">
    <name type="scientific">Meira miltonrushii</name>
    <dbReference type="NCBI Taxonomy" id="1280837"/>
    <lineage>
        <taxon>Eukaryota</taxon>
        <taxon>Fungi</taxon>
        <taxon>Dikarya</taxon>
        <taxon>Basidiomycota</taxon>
        <taxon>Ustilaginomycotina</taxon>
        <taxon>Exobasidiomycetes</taxon>
        <taxon>Exobasidiales</taxon>
        <taxon>Brachybasidiaceae</taxon>
        <taxon>Meira</taxon>
    </lineage>
</organism>
<evidence type="ECO:0000313" key="3">
    <source>
        <dbReference type="Proteomes" id="UP000245771"/>
    </source>
</evidence>
<keyword evidence="1" id="KW-0472">Membrane</keyword>
<name>A0A316VAJ2_9BASI</name>
<keyword evidence="3" id="KW-1185">Reference proteome</keyword>
<dbReference type="InParanoid" id="A0A316VAJ2"/>
<gene>
    <name evidence="2" type="ORF">FA14DRAFT_157245</name>
</gene>
<feature type="transmembrane region" description="Helical" evidence="1">
    <location>
        <begin position="111"/>
        <end position="131"/>
    </location>
</feature>
<dbReference type="AlphaFoldDB" id="A0A316VAJ2"/>
<evidence type="ECO:0000313" key="2">
    <source>
        <dbReference type="EMBL" id="PWN32535.1"/>
    </source>
</evidence>
<reference evidence="2 3" key="1">
    <citation type="journal article" date="2018" name="Mol. Biol. Evol.">
        <title>Broad Genomic Sampling Reveals a Smut Pathogenic Ancestry of the Fungal Clade Ustilaginomycotina.</title>
        <authorList>
            <person name="Kijpornyongpan T."/>
            <person name="Mondo S.J."/>
            <person name="Barry K."/>
            <person name="Sandor L."/>
            <person name="Lee J."/>
            <person name="Lipzen A."/>
            <person name="Pangilinan J."/>
            <person name="LaButti K."/>
            <person name="Hainaut M."/>
            <person name="Henrissat B."/>
            <person name="Grigoriev I.V."/>
            <person name="Spatafora J.W."/>
            <person name="Aime M.C."/>
        </authorList>
    </citation>
    <scope>NUCLEOTIDE SEQUENCE [LARGE SCALE GENOMIC DNA]</scope>
    <source>
        <strain evidence="2 3">MCA 3882</strain>
    </source>
</reference>
<accession>A0A316VAJ2</accession>
<keyword evidence="1" id="KW-0812">Transmembrane</keyword>
<proteinExistence type="predicted"/>
<feature type="transmembrane region" description="Helical" evidence="1">
    <location>
        <begin position="138"/>
        <end position="159"/>
    </location>
</feature>
<evidence type="ECO:0000256" key="1">
    <source>
        <dbReference type="SAM" id="Phobius"/>
    </source>
</evidence>
<keyword evidence="1" id="KW-1133">Transmembrane helix</keyword>
<dbReference type="Proteomes" id="UP000245771">
    <property type="component" value="Unassembled WGS sequence"/>
</dbReference>